<name>A0A9D1LL69_9CLOT</name>
<dbReference type="Proteomes" id="UP000824073">
    <property type="component" value="Unassembled WGS sequence"/>
</dbReference>
<dbReference type="InterPro" id="IPR000182">
    <property type="entry name" value="GNAT_dom"/>
</dbReference>
<organism evidence="4 5">
    <name type="scientific">Candidatus Ventrousia excrementavium</name>
    <dbReference type="NCBI Taxonomy" id="2840961"/>
    <lineage>
        <taxon>Bacteria</taxon>
        <taxon>Bacillati</taxon>
        <taxon>Bacillota</taxon>
        <taxon>Clostridia</taxon>
        <taxon>Eubacteriales</taxon>
        <taxon>Clostridiaceae</taxon>
        <taxon>Clostridiaceae incertae sedis</taxon>
        <taxon>Candidatus Ventrousia</taxon>
    </lineage>
</organism>
<dbReference type="InterPro" id="IPR016890">
    <property type="entry name" value="UCP028520"/>
</dbReference>
<dbReference type="InterPro" id="IPR050680">
    <property type="entry name" value="YpeA/RimI_acetyltransf"/>
</dbReference>
<dbReference type="EMBL" id="DVMR01000053">
    <property type="protein sequence ID" value="HIU43989.1"/>
    <property type="molecule type" value="Genomic_DNA"/>
</dbReference>
<feature type="domain" description="N-acetyltransferase" evidence="3">
    <location>
        <begin position="15"/>
        <end position="164"/>
    </location>
</feature>
<dbReference type="PANTHER" id="PTHR43420">
    <property type="entry name" value="ACETYLTRANSFERASE"/>
    <property type="match status" value="1"/>
</dbReference>
<dbReference type="SUPFAM" id="SSF55729">
    <property type="entry name" value="Acyl-CoA N-acyltransferases (Nat)"/>
    <property type="match status" value="1"/>
</dbReference>
<reference evidence="4" key="1">
    <citation type="submission" date="2020-10" db="EMBL/GenBank/DDBJ databases">
        <authorList>
            <person name="Gilroy R."/>
        </authorList>
    </citation>
    <scope>NUCLEOTIDE SEQUENCE</scope>
    <source>
        <strain evidence="4">CHK191-8634</strain>
    </source>
</reference>
<dbReference type="GO" id="GO:0016747">
    <property type="term" value="F:acyltransferase activity, transferring groups other than amino-acyl groups"/>
    <property type="evidence" value="ECO:0007669"/>
    <property type="project" value="InterPro"/>
</dbReference>
<dbReference type="CDD" id="cd04301">
    <property type="entry name" value="NAT_SF"/>
    <property type="match status" value="1"/>
</dbReference>
<dbReference type="PIRSF" id="PIRSF028520">
    <property type="entry name" value="UCP028520"/>
    <property type="match status" value="1"/>
</dbReference>
<proteinExistence type="predicted"/>
<evidence type="ECO:0000313" key="4">
    <source>
        <dbReference type="EMBL" id="HIU43989.1"/>
    </source>
</evidence>
<evidence type="ECO:0000313" key="5">
    <source>
        <dbReference type="Proteomes" id="UP000824073"/>
    </source>
</evidence>
<sequence length="164" mass="18142">MNTEIITGITAAHYADILRINQDNVEMLSPLDEKGLAELLQKAALARAAVADSRVAAFVIALREGTDYQSVNYRWFGSRLDRFLYIDRIAVAQEYRGRGLGSQLYSEVLAFARSTGVETLAAEINVEPENRPSLAFHRSFGFAEVGRQTIDGGKKTVSMQTRAL</sequence>
<reference evidence="4" key="2">
    <citation type="journal article" date="2021" name="PeerJ">
        <title>Extensive microbial diversity within the chicken gut microbiome revealed by metagenomics and culture.</title>
        <authorList>
            <person name="Gilroy R."/>
            <person name="Ravi A."/>
            <person name="Getino M."/>
            <person name="Pursley I."/>
            <person name="Horton D.L."/>
            <person name="Alikhan N.F."/>
            <person name="Baker D."/>
            <person name="Gharbi K."/>
            <person name="Hall N."/>
            <person name="Watson M."/>
            <person name="Adriaenssens E.M."/>
            <person name="Foster-Nyarko E."/>
            <person name="Jarju S."/>
            <person name="Secka A."/>
            <person name="Antonio M."/>
            <person name="Oren A."/>
            <person name="Chaudhuri R.R."/>
            <person name="La Ragione R."/>
            <person name="Hildebrand F."/>
            <person name="Pallen M.J."/>
        </authorList>
    </citation>
    <scope>NUCLEOTIDE SEQUENCE</scope>
    <source>
        <strain evidence="4">CHK191-8634</strain>
    </source>
</reference>
<protein>
    <submittedName>
        <fullName evidence="4">GNAT family N-acetyltransferase</fullName>
    </submittedName>
</protein>
<evidence type="ECO:0000259" key="3">
    <source>
        <dbReference type="PROSITE" id="PS51186"/>
    </source>
</evidence>
<evidence type="ECO:0000256" key="2">
    <source>
        <dbReference type="ARBA" id="ARBA00023315"/>
    </source>
</evidence>
<gene>
    <name evidence="4" type="ORF">IAB67_06805</name>
</gene>
<evidence type="ECO:0000256" key="1">
    <source>
        <dbReference type="ARBA" id="ARBA00022679"/>
    </source>
</evidence>
<accession>A0A9D1LL69</accession>
<dbReference type="AlphaFoldDB" id="A0A9D1LL69"/>
<dbReference type="InterPro" id="IPR016181">
    <property type="entry name" value="Acyl_CoA_acyltransferase"/>
</dbReference>
<dbReference type="Gene3D" id="3.40.630.30">
    <property type="match status" value="1"/>
</dbReference>
<keyword evidence="2" id="KW-0012">Acyltransferase</keyword>
<keyword evidence="1" id="KW-0808">Transferase</keyword>
<dbReference type="Pfam" id="PF00583">
    <property type="entry name" value="Acetyltransf_1"/>
    <property type="match status" value="1"/>
</dbReference>
<comment type="caution">
    <text evidence="4">The sequence shown here is derived from an EMBL/GenBank/DDBJ whole genome shotgun (WGS) entry which is preliminary data.</text>
</comment>
<dbReference type="PROSITE" id="PS51186">
    <property type="entry name" value="GNAT"/>
    <property type="match status" value="1"/>
</dbReference>